<dbReference type="InterPro" id="IPR008979">
    <property type="entry name" value="Galactose-bd-like_sf"/>
</dbReference>
<keyword evidence="6" id="KW-1185">Reference proteome</keyword>
<reference evidence="5 6" key="1">
    <citation type="submission" date="2022-05" db="EMBL/GenBank/DDBJ databases">
        <authorList>
            <consortium name="Genoscope - CEA"/>
            <person name="William W."/>
        </authorList>
    </citation>
    <scope>NUCLEOTIDE SEQUENCE [LARGE SCALE GENOMIC DNA]</scope>
</reference>
<dbReference type="PROSITE" id="PS50022">
    <property type="entry name" value="FA58C_3"/>
    <property type="match status" value="2"/>
</dbReference>
<evidence type="ECO:0000256" key="2">
    <source>
        <dbReference type="ARBA" id="ARBA00023157"/>
    </source>
</evidence>
<feature type="domain" description="HYR" evidence="4">
    <location>
        <begin position="538"/>
        <end position="621"/>
    </location>
</feature>
<dbReference type="Pfam" id="PF00754">
    <property type="entry name" value="F5_F8_type_C"/>
    <property type="match status" value="2"/>
</dbReference>
<dbReference type="SMART" id="SM00231">
    <property type="entry name" value="FA58C"/>
    <property type="match status" value="2"/>
</dbReference>
<evidence type="ECO:0000259" key="4">
    <source>
        <dbReference type="PROSITE" id="PS50825"/>
    </source>
</evidence>
<sequence>MISCLILYVTARNIVISFYTYICAELFCPIKLSGRNDGHNDMDRVDVCFGNNDGCSICSGNDKRDCDGPLGLENGDITDGQLSASSEWNWYHGARRGRLNVQKQGGLRGAWSSRRNDGNQWLQIDLFDENAQVTGIATQGRADWNQWVTKYRLQYAVDGVNFQYYKEQGQSAIKEFTGNTDRNTIVRYNLNPPITARFIRFRPVSWTGHISMRAELYGCFSKCLKPLGVQSGEISDKQLSASSEWDINHGAKRGRLNIKRNGPLRGAWSSRRNDQNQWIQIDLLTSHTAVRGVATQGRDDWNQWVTKYRLQYGNDGENFDFYTVAAGQSAIKDFAGNKDRHTIVFHKLRAFFARFIRILPRSWHGHVSMRTELYGCPALVENMDLNGDGFASQSEVESFGLKWKGDVEEFDLNADGKLSPEESKIMTYKSIYDVKKILCHFKATDTNHDLFVTAGELKKRFEDFKYDISPNGVAEFIKEGDIDVADNKFSYHGQLCYIKDTSMMLAGSKLTMVLAIICMMEKVLATDQGRTKYLQEGKDIKPPNIECPDNVFSNTEPKKPTRRMKWRRPFATDNSGHMPTITSFPKGIVSPHDFPIGKTRIIYTATDHSGNSHSCVFTVTIVDKEPPKITCPRDMEVIKTGPGHTTVVHWHPPTTNDNSGGHVVLFTESVAGSGFTAGRHQITYKATDPSGNKASCTFTITVSNPKCPAYAPPLNGLMACAHSHLLGGTVCTPQCNLPRDFTRVPAHMYICQSTGTWFAWDSRPVVSQELPWPDCTDVDGPVLFRKGMSWQSFSGDCLDPKVQKLAKQNLVKAFIDVFGQDFGLMADDISIACGKSRRNEKSVLPGAGN</sequence>
<protein>
    <submittedName>
        <fullName evidence="5">Uncharacterized protein</fullName>
    </submittedName>
</protein>
<dbReference type="InterPro" id="IPR003410">
    <property type="entry name" value="HYR_dom"/>
</dbReference>
<dbReference type="FunFam" id="2.60.120.260:FF:000016">
    <property type="entry name" value="Contactin-associated protein-like 4 isoform 1"/>
    <property type="match status" value="2"/>
</dbReference>
<dbReference type="CDD" id="cd00033">
    <property type="entry name" value="CCP"/>
    <property type="match status" value="1"/>
</dbReference>
<dbReference type="PROSITE" id="PS50825">
    <property type="entry name" value="HYR"/>
    <property type="match status" value="2"/>
</dbReference>
<evidence type="ECO:0000256" key="1">
    <source>
        <dbReference type="ARBA" id="ARBA00022737"/>
    </source>
</evidence>
<dbReference type="PANTHER" id="PTHR24543:SF325">
    <property type="entry name" value="F5_8 TYPE C DOMAIN-CONTAINING PROTEIN"/>
    <property type="match status" value="1"/>
</dbReference>
<dbReference type="Gene3D" id="1.10.238.10">
    <property type="entry name" value="EF-hand"/>
    <property type="match status" value="1"/>
</dbReference>
<dbReference type="SUPFAM" id="SSF49785">
    <property type="entry name" value="Galactose-binding domain-like"/>
    <property type="match status" value="2"/>
</dbReference>
<dbReference type="CDD" id="cd00057">
    <property type="entry name" value="FA58C"/>
    <property type="match status" value="2"/>
</dbReference>
<dbReference type="PROSITE" id="PS01286">
    <property type="entry name" value="FA58C_2"/>
    <property type="match status" value="2"/>
</dbReference>
<feature type="domain" description="HYR" evidence="4">
    <location>
        <begin position="622"/>
        <end position="704"/>
    </location>
</feature>
<comment type="caution">
    <text evidence="5">The sequence shown here is derived from an EMBL/GenBank/DDBJ whole genome shotgun (WGS) entry which is preliminary data.</text>
</comment>
<dbReference type="InterPro" id="IPR000436">
    <property type="entry name" value="Sushi_SCR_CCP_dom"/>
</dbReference>
<feature type="domain" description="F5/8 type C" evidence="3">
    <location>
        <begin position="66"/>
        <end position="219"/>
    </location>
</feature>
<dbReference type="PANTHER" id="PTHR24543">
    <property type="entry name" value="MULTICOPPER OXIDASE-RELATED"/>
    <property type="match status" value="1"/>
</dbReference>
<proteinExistence type="predicted"/>
<dbReference type="AlphaFoldDB" id="A0AAU9X3J7"/>
<evidence type="ECO:0000313" key="5">
    <source>
        <dbReference type="EMBL" id="CAH3135661.1"/>
    </source>
</evidence>
<gene>
    <name evidence="5" type="ORF">PMEA_00015845</name>
</gene>
<dbReference type="InterPro" id="IPR000421">
    <property type="entry name" value="FA58C"/>
</dbReference>
<dbReference type="SUPFAM" id="SSF47473">
    <property type="entry name" value="EF-hand"/>
    <property type="match status" value="1"/>
</dbReference>
<evidence type="ECO:0000259" key="3">
    <source>
        <dbReference type="PROSITE" id="PS50022"/>
    </source>
</evidence>
<dbReference type="Gene3D" id="2.60.40.10">
    <property type="entry name" value="Immunoglobulins"/>
    <property type="match status" value="1"/>
</dbReference>
<dbReference type="Pfam" id="PF02494">
    <property type="entry name" value="HYR"/>
    <property type="match status" value="2"/>
</dbReference>
<evidence type="ECO:0000313" key="6">
    <source>
        <dbReference type="Proteomes" id="UP001159428"/>
    </source>
</evidence>
<keyword evidence="2" id="KW-1015">Disulfide bond</keyword>
<accession>A0AAU9X3J7</accession>
<organism evidence="5 6">
    <name type="scientific">Pocillopora meandrina</name>
    <dbReference type="NCBI Taxonomy" id="46732"/>
    <lineage>
        <taxon>Eukaryota</taxon>
        <taxon>Metazoa</taxon>
        <taxon>Cnidaria</taxon>
        <taxon>Anthozoa</taxon>
        <taxon>Hexacorallia</taxon>
        <taxon>Scleractinia</taxon>
        <taxon>Astrocoeniina</taxon>
        <taxon>Pocilloporidae</taxon>
        <taxon>Pocillopora</taxon>
    </lineage>
</organism>
<keyword evidence="1" id="KW-0677">Repeat</keyword>
<feature type="domain" description="F5/8 type C" evidence="3">
    <location>
        <begin position="223"/>
        <end position="376"/>
    </location>
</feature>
<dbReference type="Proteomes" id="UP001159428">
    <property type="component" value="Unassembled WGS sequence"/>
</dbReference>
<name>A0AAU9X3J7_9CNID</name>
<dbReference type="EMBL" id="CALNXJ010000029">
    <property type="protein sequence ID" value="CAH3135661.1"/>
    <property type="molecule type" value="Genomic_DNA"/>
</dbReference>
<dbReference type="Gene3D" id="2.60.120.260">
    <property type="entry name" value="Galactose-binding domain-like"/>
    <property type="match status" value="2"/>
</dbReference>
<dbReference type="InterPro" id="IPR011992">
    <property type="entry name" value="EF-hand-dom_pair"/>
</dbReference>
<dbReference type="InterPro" id="IPR013783">
    <property type="entry name" value="Ig-like_fold"/>
</dbReference>